<proteinExistence type="inferred from homology"/>
<dbReference type="GO" id="GO:0006508">
    <property type="term" value="P:proteolysis"/>
    <property type="evidence" value="ECO:0007669"/>
    <property type="project" value="UniProtKB-KW"/>
</dbReference>
<evidence type="ECO:0000256" key="1">
    <source>
        <dbReference type="ARBA" id="ARBA00011073"/>
    </source>
</evidence>
<dbReference type="SUPFAM" id="SSF52743">
    <property type="entry name" value="Subtilisin-like"/>
    <property type="match status" value="1"/>
</dbReference>
<accession>A0A7C8VYA8</accession>
<comment type="similarity">
    <text evidence="1">Belongs to the peptidase S8 family.</text>
</comment>
<feature type="signal peptide" evidence="6">
    <location>
        <begin position="1"/>
        <end position="20"/>
    </location>
</feature>
<dbReference type="CDD" id="cd00306">
    <property type="entry name" value="Peptidases_S8_S53"/>
    <property type="match status" value="1"/>
</dbReference>
<dbReference type="OrthoDB" id="1896086at2759"/>
<reference evidence="8 9" key="1">
    <citation type="submission" date="2020-01" db="EMBL/GenBank/DDBJ databases">
        <authorList>
            <person name="Palmer J.M."/>
        </authorList>
    </citation>
    <scope>NUCLEOTIDE SEQUENCE [LARGE SCALE GENOMIC DNA]</scope>
    <source>
        <strain evidence="8 9">TWF970</strain>
    </source>
</reference>
<evidence type="ECO:0000256" key="3">
    <source>
        <dbReference type="ARBA" id="ARBA00022801"/>
    </source>
</evidence>
<name>A0A7C8VYA8_ORBOL</name>
<dbReference type="EMBL" id="JAABOJ010000002">
    <property type="protein sequence ID" value="KAF3289351.1"/>
    <property type="molecule type" value="Genomic_DNA"/>
</dbReference>
<dbReference type="Gene3D" id="3.40.50.200">
    <property type="entry name" value="Peptidase S8/S53 domain"/>
    <property type="match status" value="1"/>
</dbReference>
<dbReference type="InterPro" id="IPR015500">
    <property type="entry name" value="Peptidase_S8_subtilisin-rel"/>
</dbReference>
<feature type="region of interest" description="Disordered" evidence="5">
    <location>
        <begin position="121"/>
        <end position="145"/>
    </location>
</feature>
<feature type="compositionally biased region" description="Basic and acidic residues" evidence="5">
    <location>
        <begin position="131"/>
        <end position="145"/>
    </location>
</feature>
<sequence>MQNQIILAISLLCTLGLSIGLSSNGGFKFEYSSHALKERAPDTAPSKELWVFAVNSGHGKDPAITDIDNYITSKLGSKEASLKDNKVLDIDGNLLWFYAEISNITPFKKFDVPIDTGITGTVEPTTLEDTEPSRRVKRAPEARQARPELCALSQDPRTDDITDPCDYVTHETQGSGVTVYVVGFGADLDHEEFKHLDSKSVQFIFADSKNNHKREDWPNPKRVNYGFGTAVLSKLCGLQYGVSRKITPIIVKITDQDGNLNFFKVVQGLMNVYADVISKSKRNPEANFIILDTLNPNDSPNLAANPDIKNAYIHIIKKLSSMDNVIVVVGAGQGKTYSFPSRLGRTPAEYPNLLVVGGVDTSYRAIENAESWIQIFAPAVDIKVAARPPFLYAAMNGTPLAAAAVAGILATFMSLGKIGSQQALAQLYKLAYKRGPTKLHTRVVYNGVWQHTANSINSNNPAVDHAGWDQWEYDAEFCRHCTRGSDGEVIRHVLWVPEDCPCPEASSSRGRSTR</sequence>
<evidence type="ECO:0000259" key="7">
    <source>
        <dbReference type="Pfam" id="PF00082"/>
    </source>
</evidence>
<dbReference type="InterPro" id="IPR050131">
    <property type="entry name" value="Peptidase_S8_subtilisin-like"/>
</dbReference>
<evidence type="ECO:0000256" key="5">
    <source>
        <dbReference type="SAM" id="MobiDB-lite"/>
    </source>
</evidence>
<keyword evidence="3" id="KW-0378">Hydrolase</keyword>
<comment type="caution">
    <text evidence="8">The sequence shown here is derived from an EMBL/GenBank/DDBJ whole genome shotgun (WGS) entry which is preliminary data.</text>
</comment>
<organism evidence="8 9">
    <name type="scientific">Orbilia oligospora</name>
    <name type="common">Nematode-trapping fungus</name>
    <name type="synonym">Arthrobotrys oligospora</name>
    <dbReference type="NCBI Taxonomy" id="2813651"/>
    <lineage>
        <taxon>Eukaryota</taxon>
        <taxon>Fungi</taxon>
        <taxon>Dikarya</taxon>
        <taxon>Ascomycota</taxon>
        <taxon>Pezizomycotina</taxon>
        <taxon>Orbiliomycetes</taxon>
        <taxon>Orbiliales</taxon>
        <taxon>Orbiliaceae</taxon>
        <taxon>Orbilia</taxon>
    </lineage>
</organism>
<keyword evidence="2" id="KW-0645">Protease</keyword>
<feature type="chain" id="PRO_5029010664" description="Peptidase S8/S53 domain-containing protein" evidence="6">
    <location>
        <begin position="21"/>
        <end position="514"/>
    </location>
</feature>
<dbReference type="Proteomes" id="UP000474640">
    <property type="component" value="Unassembled WGS sequence"/>
</dbReference>
<evidence type="ECO:0000313" key="9">
    <source>
        <dbReference type="Proteomes" id="UP000474640"/>
    </source>
</evidence>
<protein>
    <recommendedName>
        <fullName evidence="7">Peptidase S8/S53 domain-containing protein</fullName>
    </recommendedName>
</protein>
<dbReference type="GO" id="GO:0004252">
    <property type="term" value="F:serine-type endopeptidase activity"/>
    <property type="evidence" value="ECO:0007669"/>
    <property type="project" value="InterPro"/>
</dbReference>
<dbReference type="PRINTS" id="PR00723">
    <property type="entry name" value="SUBTILISIN"/>
</dbReference>
<dbReference type="PANTHER" id="PTHR43806">
    <property type="entry name" value="PEPTIDASE S8"/>
    <property type="match status" value="1"/>
</dbReference>
<keyword evidence="6" id="KW-0732">Signal</keyword>
<evidence type="ECO:0000256" key="2">
    <source>
        <dbReference type="ARBA" id="ARBA00022670"/>
    </source>
</evidence>
<dbReference type="InterPro" id="IPR000209">
    <property type="entry name" value="Peptidase_S8/S53_dom"/>
</dbReference>
<evidence type="ECO:0000313" key="8">
    <source>
        <dbReference type="EMBL" id="KAF3289351.1"/>
    </source>
</evidence>
<dbReference type="AlphaFoldDB" id="A0A7C8VYA8"/>
<dbReference type="InterPro" id="IPR036852">
    <property type="entry name" value="Peptidase_S8/S53_dom_sf"/>
</dbReference>
<keyword evidence="4" id="KW-0720">Serine protease</keyword>
<dbReference type="Pfam" id="PF00082">
    <property type="entry name" value="Peptidase_S8"/>
    <property type="match status" value="1"/>
</dbReference>
<evidence type="ECO:0000256" key="4">
    <source>
        <dbReference type="ARBA" id="ARBA00022825"/>
    </source>
</evidence>
<evidence type="ECO:0000256" key="6">
    <source>
        <dbReference type="SAM" id="SignalP"/>
    </source>
</evidence>
<dbReference type="PANTHER" id="PTHR43806:SF11">
    <property type="entry name" value="CEREVISIN-RELATED"/>
    <property type="match status" value="1"/>
</dbReference>
<gene>
    <name evidence="8" type="ORF">TWF970_003132</name>
</gene>
<feature type="domain" description="Peptidase S8/S53" evidence="7">
    <location>
        <begin position="174"/>
        <end position="431"/>
    </location>
</feature>